<dbReference type="eggNOG" id="ENOG502ZY3R">
    <property type="taxonomic scope" value="Bacteria"/>
</dbReference>
<dbReference type="AlphaFoldDB" id="A0A0R1S4G6"/>
<accession>A0A0R1S4G6</accession>
<feature type="transmembrane region" description="Helical" evidence="1">
    <location>
        <begin position="77"/>
        <end position="94"/>
    </location>
</feature>
<dbReference type="Proteomes" id="UP000051931">
    <property type="component" value="Unassembled WGS sequence"/>
</dbReference>
<proteinExistence type="predicted"/>
<name>A0A0R1S4G6_9LACO</name>
<gene>
    <name evidence="2" type="ORF">FC23_GL000662</name>
</gene>
<evidence type="ECO:0000256" key="1">
    <source>
        <dbReference type="SAM" id="Phobius"/>
    </source>
</evidence>
<dbReference type="STRING" id="1122152.GCA_000425905_00095"/>
<comment type="caution">
    <text evidence="2">The sequence shown here is derived from an EMBL/GenBank/DDBJ whole genome shotgun (WGS) entry which is preliminary data.</text>
</comment>
<keyword evidence="3" id="KW-1185">Reference proteome</keyword>
<dbReference type="RefSeq" id="WP_027825403.1">
    <property type="nucleotide sequence ID" value="NZ_AZFB01000003.1"/>
</dbReference>
<organism evidence="2 3">
    <name type="scientific">Lactobacillus psittaci DSM 15354</name>
    <dbReference type="NCBI Taxonomy" id="1122152"/>
    <lineage>
        <taxon>Bacteria</taxon>
        <taxon>Bacillati</taxon>
        <taxon>Bacillota</taxon>
        <taxon>Bacilli</taxon>
        <taxon>Lactobacillales</taxon>
        <taxon>Lactobacillaceae</taxon>
        <taxon>Lactobacillus</taxon>
    </lineage>
</organism>
<dbReference type="PATRIC" id="fig|1122152.4.peg.674"/>
<protein>
    <submittedName>
        <fullName evidence="2">Integral membrane protein</fullName>
    </submittedName>
</protein>
<dbReference type="EMBL" id="AZFB01000003">
    <property type="protein sequence ID" value="KRL63422.1"/>
    <property type="molecule type" value="Genomic_DNA"/>
</dbReference>
<feature type="transmembrane region" description="Helical" evidence="1">
    <location>
        <begin position="53"/>
        <end position="71"/>
    </location>
</feature>
<evidence type="ECO:0000313" key="2">
    <source>
        <dbReference type="EMBL" id="KRL63422.1"/>
    </source>
</evidence>
<reference evidence="2 3" key="1">
    <citation type="journal article" date="2015" name="Genome Announc.">
        <title>Expanding the biotechnology potential of lactobacilli through comparative genomics of 213 strains and associated genera.</title>
        <authorList>
            <person name="Sun Z."/>
            <person name="Harris H.M."/>
            <person name="McCann A."/>
            <person name="Guo C."/>
            <person name="Argimon S."/>
            <person name="Zhang W."/>
            <person name="Yang X."/>
            <person name="Jeffery I.B."/>
            <person name="Cooney J.C."/>
            <person name="Kagawa T.F."/>
            <person name="Liu W."/>
            <person name="Song Y."/>
            <person name="Salvetti E."/>
            <person name="Wrobel A."/>
            <person name="Rasinkangas P."/>
            <person name="Parkhill J."/>
            <person name="Rea M.C."/>
            <person name="O'Sullivan O."/>
            <person name="Ritari J."/>
            <person name="Douillard F.P."/>
            <person name="Paul Ross R."/>
            <person name="Yang R."/>
            <person name="Briner A.E."/>
            <person name="Felis G.E."/>
            <person name="de Vos W.M."/>
            <person name="Barrangou R."/>
            <person name="Klaenhammer T.R."/>
            <person name="Caufield P.W."/>
            <person name="Cui Y."/>
            <person name="Zhang H."/>
            <person name="O'Toole P.W."/>
        </authorList>
    </citation>
    <scope>NUCLEOTIDE SEQUENCE [LARGE SCALE GENOMIC DNA]</scope>
    <source>
        <strain evidence="2 3">DSM 15354</strain>
    </source>
</reference>
<keyword evidence="1" id="KW-0472">Membrane</keyword>
<dbReference type="OrthoDB" id="2312248at2"/>
<sequence>MIYVACGLVLMAVGISWMVIPAKRPCRFYGYLSYLATVNNHSFKYAQKQAAKYNLLFGTIQAILGLLIHWLGWDRYFIIWLITFVFFIILPFVYTEKALKKYLLGRHELPADYVEPDQIKHKKVKGFKDL</sequence>
<keyword evidence="1" id="KW-1133">Transmembrane helix</keyword>
<evidence type="ECO:0000313" key="3">
    <source>
        <dbReference type="Proteomes" id="UP000051931"/>
    </source>
</evidence>
<keyword evidence="1" id="KW-0812">Transmembrane</keyword>